<proteinExistence type="predicted"/>
<evidence type="ECO:0000313" key="1">
    <source>
        <dbReference type="EMBL" id="CAB4165354.1"/>
    </source>
</evidence>
<sequence>MAYIDSYGTKVSTRSNANLTAAKVGMTASAAAGVGNAIAQWAQIMREKKIAKENAKIAEQNAQDALYRGRQQQFALRLKQAQVKGTQRARMAANGVALDSATAVDVQASTDLIAGMDAATMENNARREAYGYRVQATNYQAQMAGANPMAAGFGSLMEGAATVASKWQATSQQFGNGWYKNWFSGS</sequence>
<reference evidence="1" key="1">
    <citation type="submission" date="2020-04" db="EMBL/GenBank/DDBJ databases">
        <authorList>
            <person name="Chiriac C."/>
            <person name="Salcher M."/>
            <person name="Ghai R."/>
            <person name="Kavagutti S V."/>
        </authorList>
    </citation>
    <scope>NUCLEOTIDE SEQUENCE</scope>
</reference>
<evidence type="ECO:0008006" key="2">
    <source>
        <dbReference type="Google" id="ProtNLM"/>
    </source>
</evidence>
<name>A0A6J5PCS5_9CAUD</name>
<gene>
    <name evidence="1" type="ORF">UFOVP821_42</name>
</gene>
<accession>A0A6J5PCS5</accession>
<organism evidence="1">
    <name type="scientific">uncultured Caudovirales phage</name>
    <dbReference type="NCBI Taxonomy" id="2100421"/>
    <lineage>
        <taxon>Viruses</taxon>
        <taxon>Duplodnaviria</taxon>
        <taxon>Heunggongvirae</taxon>
        <taxon>Uroviricota</taxon>
        <taxon>Caudoviricetes</taxon>
        <taxon>Peduoviridae</taxon>
        <taxon>Maltschvirus</taxon>
        <taxon>Maltschvirus maltsch</taxon>
    </lineage>
</organism>
<dbReference type="EMBL" id="LR796768">
    <property type="protein sequence ID" value="CAB4165354.1"/>
    <property type="molecule type" value="Genomic_DNA"/>
</dbReference>
<protein>
    <recommendedName>
        <fullName evidence="2">Internal virion protein</fullName>
    </recommendedName>
</protein>